<evidence type="ECO:0000313" key="2">
    <source>
        <dbReference type="Proteomes" id="UP000475117"/>
    </source>
</evidence>
<dbReference type="EMBL" id="CP066776">
    <property type="protein sequence ID" value="QQL44847.1"/>
    <property type="molecule type" value="Genomic_DNA"/>
</dbReference>
<proteinExistence type="predicted"/>
<keyword evidence="2" id="KW-1185">Reference proteome</keyword>
<sequence>MPDQNGNKPEGIVDLIEAISSEQMNNEDLKTILGAARPNGMDREDPLIGEALRHLDKDPTLRDWFIEEQKFDAQVSAALSEVRAPAGLKDRILSMADVQRRAEASGGDAEVVELPVSRSGRSWWQMAAAAVLLVAGTFAVTEMLHDDAPPQVADNPSQPVVTPLAGGANAVFANWQSDAIDEVEGMIARNVRPQAVPAGLQPADLLKQELISIHRSEATAEETIQALQSRLAESQLVVCQTIDSPEVGRYALICFRIDGVLMHLAVFDRQKVVMPKCQREAVQVRCDDRWQTVAWNAGGRTVMLFALSSDVPSADAMLRTFSAGEVAAL</sequence>
<gene>
    <name evidence="1" type="ORF">G3M56_013360</name>
</gene>
<dbReference type="Proteomes" id="UP000475117">
    <property type="component" value="Chromosome"/>
</dbReference>
<protein>
    <submittedName>
        <fullName evidence="1">Uncharacterized protein</fullName>
    </submittedName>
</protein>
<organism evidence="1 2">
    <name type="scientific">Sulfuriroseicoccus oceanibius</name>
    <dbReference type="NCBI Taxonomy" id="2707525"/>
    <lineage>
        <taxon>Bacteria</taxon>
        <taxon>Pseudomonadati</taxon>
        <taxon>Verrucomicrobiota</taxon>
        <taxon>Verrucomicrobiia</taxon>
        <taxon>Verrucomicrobiales</taxon>
        <taxon>Verrucomicrobiaceae</taxon>
        <taxon>Sulfuriroseicoccus</taxon>
    </lineage>
</organism>
<dbReference type="KEGG" id="soa:G3M56_013360"/>
<name>A0A6B3LC43_9BACT</name>
<dbReference type="RefSeq" id="WP_164364642.1">
    <property type="nucleotide sequence ID" value="NZ_CP066776.1"/>
</dbReference>
<reference evidence="1 2" key="1">
    <citation type="submission" date="2020-12" db="EMBL/GenBank/DDBJ databases">
        <title>Sulforoseuscoccus oceanibium gen. nov., sp. nov., a representative of the phylum Verrucomicrobia with special cytoplasmic membrane, and proposal of Sulforoseuscoccusaceae fam. nov.</title>
        <authorList>
            <person name="Xi F."/>
        </authorList>
    </citation>
    <scope>NUCLEOTIDE SEQUENCE [LARGE SCALE GENOMIC DNA]</scope>
    <source>
        <strain evidence="1 2">T37</strain>
    </source>
</reference>
<accession>A0A6B3LC43</accession>
<evidence type="ECO:0000313" key="1">
    <source>
        <dbReference type="EMBL" id="QQL44847.1"/>
    </source>
</evidence>
<dbReference type="AlphaFoldDB" id="A0A6B3LC43"/>